<dbReference type="GeneID" id="93350989"/>
<dbReference type="AlphaFoldDB" id="A0A378Y0B0"/>
<gene>
    <name evidence="1" type="ORF">NCTC10343_03139</name>
</gene>
<name>A0A378Y0B0_PAEPO</name>
<evidence type="ECO:0000313" key="2">
    <source>
        <dbReference type="Proteomes" id="UP000254400"/>
    </source>
</evidence>
<evidence type="ECO:0008006" key="3">
    <source>
        <dbReference type="Google" id="ProtNLM"/>
    </source>
</evidence>
<organism evidence="1 2">
    <name type="scientific">Paenibacillus polymyxa</name>
    <name type="common">Bacillus polymyxa</name>
    <dbReference type="NCBI Taxonomy" id="1406"/>
    <lineage>
        <taxon>Bacteria</taxon>
        <taxon>Bacillati</taxon>
        <taxon>Bacillota</taxon>
        <taxon>Bacilli</taxon>
        <taxon>Bacillales</taxon>
        <taxon>Paenibacillaceae</taxon>
        <taxon>Paenibacillus</taxon>
    </lineage>
</organism>
<evidence type="ECO:0000313" key="1">
    <source>
        <dbReference type="EMBL" id="SUA70268.1"/>
    </source>
</evidence>
<protein>
    <recommendedName>
        <fullName evidence="3">Cyclic lactone autoinducer peptide</fullName>
    </recommendedName>
</protein>
<dbReference type="RefSeq" id="WP_019687660.1">
    <property type="nucleotide sequence ID" value="NZ_CP036496.1"/>
</dbReference>
<accession>A0A378Y0B0</accession>
<proteinExistence type="predicted"/>
<dbReference type="EMBL" id="UGSC01000001">
    <property type="protein sequence ID" value="SUA70268.1"/>
    <property type="molecule type" value="Genomic_DNA"/>
</dbReference>
<dbReference type="Proteomes" id="UP000254400">
    <property type="component" value="Unassembled WGS sequence"/>
</dbReference>
<sequence>MKLNKLMLIVGSFCSLLAVTVVSTASWTLIHGEAVPEELK</sequence>
<reference evidence="1 2" key="1">
    <citation type="submission" date="2018-06" db="EMBL/GenBank/DDBJ databases">
        <authorList>
            <consortium name="Pathogen Informatics"/>
            <person name="Doyle S."/>
        </authorList>
    </citation>
    <scope>NUCLEOTIDE SEQUENCE [LARGE SCALE GENOMIC DNA]</scope>
    <source>
        <strain evidence="1 2">NCTC10343</strain>
    </source>
</reference>